<accession>D2DXP9</accession>
<sequence length="150" mass="15320">MPSPAITAALSESNPAEATLRAALDQFGCQTGTVHVLRDGLLKLAAHVNIPAQLLPLIETVPIGKGIAGLAAERREAVSLCNLQTDTSGQARPAAKTTGMEGSVAVPMLVNGELRGVLGIAKTTAYDWSDGEKAELFSIAAGLGSALQSS</sequence>
<evidence type="ECO:0000259" key="1">
    <source>
        <dbReference type="Pfam" id="PF13185"/>
    </source>
</evidence>
<dbReference type="InterPro" id="IPR003018">
    <property type="entry name" value="GAF"/>
</dbReference>
<dbReference type="SUPFAM" id="SSF55781">
    <property type="entry name" value="GAF domain-like"/>
    <property type="match status" value="1"/>
</dbReference>
<evidence type="ECO:0000313" key="2">
    <source>
        <dbReference type="EMBL" id="ACO70872.1"/>
    </source>
</evidence>
<proteinExistence type="predicted"/>
<feature type="domain" description="GAF" evidence="1">
    <location>
        <begin position="16"/>
        <end position="148"/>
    </location>
</feature>
<dbReference type="AlphaFoldDB" id="D2DXP9"/>
<dbReference type="Pfam" id="PF13185">
    <property type="entry name" value="GAF_2"/>
    <property type="match status" value="1"/>
</dbReference>
<reference evidence="2" key="1">
    <citation type="journal article" date="2010" name="FEMS Microbiol. Ecol.">
        <title>Phylogenetic and metagenomic analysis of Verrucomicrobia in former agricultural grassland soil.</title>
        <authorList>
            <person name="Kielak A."/>
            <person name="Rodrigues J.L.M."/>
            <person name="Kuramae E.E."/>
            <person name="Chain P.S.G."/>
            <person name="van Veen J.A."/>
            <person name="Kowalchuk G.A."/>
        </authorList>
    </citation>
    <scope>NUCLEOTIDE SEQUENCE</scope>
</reference>
<dbReference type="InterPro" id="IPR029016">
    <property type="entry name" value="GAF-like_dom_sf"/>
</dbReference>
<protein>
    <submittedName>
        <fullName evidence="2">Putative GAF sensor protein</fullName>
    </submittedName>
</protein>
<name>D2DXP9_9BACT</name>
<dbReference type="Gene3D" id="3.30.450.40">
    <property type="match status" value="1"/>
</dbReference>
<organism evidence="2">
    <name type="scientific">uncultured Verrucomicrobiota bacterium</name>
    <dbReference type="NCBI Taxonomy" id="156588"/>
    <lineage>
        <taxon>Bacteria</taxon>
        <taxon>Pseudomonadati</taxon>
        <taxon>Verrucomicrobiota</taxon>
        <taxon>environmental samples</taxon>
    </lineage>
</organism>
<dbReference type="EMBL" id="FJ872372">
    <property type="protein sequence ID" value="ACO70872.1"/>
    <property type="molecule type" value="Genomic_DNA"/>
</dbReference>